<organism evidence="5 7">
    <name type="scientific">Thermoproteota archaeon</name>
    <dbReference type="NCBI Taxonomy" id="2056631"/>
    <lineage>
        <taxon>Archaea</taxon>
        <taxon>Thermoproteota</taxon>
    </lineage>
</organism>
<dbReference type="Gene3D" id="4.10.830.10">
    <property type="entry name" value="30s Ribosomal Protein S14, Chain N"/>
    <property type="match status" value="1"/>
</dbReference>
<dbReference type="Proteomes" id="UP000317265">
    <property type="component" value="Unassembled WGS sequence"/>
</dbReference>
<dbReference type="NCBIfam" id="NF004424">
    <property type="entry name" value="PRK05766.1"/>
    <property type="match status" value="1"/>
</dbReference>
<dbReference type="Proteomes" id="UP000316080">
    <property type="component" value="Unassembled WGS sequence"/>
</dbReference>
<dbReference type="InterPro" id="IPR039744">
    <property type="entry name" value="RIbosomal_uS14_euk_arc"/>
</dbReference>
<evidence type="ECO:0000256" key="1">
    <source>
        <dbReference type="ARBA" id="ARBA00001947"/>
    </source>
</evidence>
<dbReference type="GO" id="GO:0003735">
    <property type="term" value="F:structural constituent of ribosome"/>
    <property type="evidence" value="ECO:0007669"/>
    <property type="project" value="InterPro"/>
</dbReference>
<accession>A0A520KET3</accession>
<gene>
    <name evidence="6" type="primary">rps14P</name>
    <name evidence="6" type="ORF">DSO09_04415</name>
    <name evidence="5" type="ORF">EF809_05420</name>
</gene>
<comment type="caution">
    <text evidence="5">The sequence shown here is derived from an EMBL/GenBank/DDBJ whole genome shotgun (WGS) entry which is preliminary data.</text>
</comment>
<protein>
    <submittedName>
        <fullName evidence="5">30S ribosomal protein S14</fullName>
    </submittedName>
</protein>
<dbReference type="PANTHER" id="PTHR12010">
    <property type="entry name" value="40S RIBOSOMAL PROTEIN S29"/>
    <property type="match status" value="1"/>
</dbReference>
<dbReference type="GO" id="GO:0008270">
    <property type="term" value="F:zinc ion binding"/>
    <property type="evidence" value="ECO:0007669"/>
    <property type="project" value="InterPro"/>
</dbReference>
<dbReference type="EMBL" id="QNVI01000052">
    <property type="protein sequence ID" value="TDA38401.1"/>
    <property type="molecule type" value="Genomic_DNA"/>
</dbReference>
<evidence type="ECO:0000313" key="8">
    <source>
        <dbReference type="Proteomes" id="UP000317265"/>
    </source>
</evidence>
<dbReference type="InterPro" id="IPR043140">
    <property type="entry name" value="Ribosomal_uS14_sf"/>
</dbReference>
<dbReference type="InterPro" id="IPR018271">
    <property type="entry name" value="Ribosomal_uS14_CS"/>
</dbReference>
<dbReference type="GO" id="GO:0022627">
    <property type="term" value="C:cytosolic small ribosomal subunit"/>
    <property type="evidence" value="ECO:0007669"/>
    <property type="project" value="TreeGrafter"/>
</dbReference>
<dbReference type="GO" id="GO:0002181">
    <property type="term" value="P:cytoplasmic translation"/>
    <property type="evidence" value="ECO:0007669"/>
    <property type="project" value="TreeGrafter"/>
</dbReference>
<keyword evidence="3 5" id="KW-0689">Ribosomal protein</keyword>
<evidence type="ECO:0000256" key="2">
    <source>
        <dbReference type="ARBA" id="ARBA00022833"/>
    </source>
</evidence>
<dbReference type="PROSITE" id="PS00527">
    <property type="entry name" value="RIBOSOMAL_S14"/>
    <property type="match status" value="1"/>
</dbReference>
<dbReference type="PANTHER" id="PTHR12010:SF2">
    <property type="entry name" value="40S RIBOSOMAL PROTEIN S29"/>
    <property type="match status" value="1"/>
</dbReference>
<sequence length="52" mass="6040">MSKNEKVNDKKEVRVCRRCGSKGGALVRKYGLQVCRQCFREIARALGFKKYM</sequence>
<evidence type="ECO:0000256" key="4">
    <source>
        <dbReference type="ARBA" id="ARBA00023274"/>
    </source>
</evidence>
<evidence type="ECO:0000256" key="3">
    <source>
        <dbReference type="ARBA" id="ARBA00022980"/>
    </source>
</evidence>
<reference evidence="5 7" key="2">
    <citation type="journal article" date="2019" name="Nat. Microbiol.">
        <title>Wide diversity of methane and short-chain alkane metabolisms in uncultured archaea.</title>
        <authorList>
            <person name="Borrel G."/>
            <person name="Adam P.S."/>
            <person name="McKay L.J."/>
            <person name="Chen L.X."/>
            <person name="Sierra-Garcia I.N."/>
            <person name="Sieber C.M."/>
            <person name="Letourneur Q."/>
            <person name="Ghozlane A."/>
            <person name="Andersen G.L."/>
            <person name="Li W.J."/>
            <person name="Hallam S.J."/>
            <person name="Muyzer G."/>
            <person name="de Oliveira V.M."/>
            <person name="Inskeep W.P."/>
            <person name="Banfield J.F."/>
            <person name="Gribaldo S."/>
        </authorList>
    </citation>
    <scope>NUCLEOTIDE SEQUENCE [LARGE SCALE GENOMIC DNA]</scope>
    <source>
        <strain evidence="5">Verst-YHS</strain>
    </source>
</reference>
<evidence type="ECO:0000313" key="5">
    <source>
        <dbReference type="EMBL" id="RZN55400.1"/>
    </source>
</evidence>
<dbReference type="AlphaFoldDB" id="A0A520KET3"/>
<dbReference type="Pfam" id="PF00253">
    <property type="entry name" value="Ribosomal_S14"/>
    <property type="match status" value="1"/>
</dbReference>
<dbReference type="InterPro" id="IPR001209">
    <property type="entry name" value="Ribosomal_uS14"/>
</dbReference>
<dbReference type="FunFam" id="4.10.830.10:FF:000002">
    <property type="entry name" value="40S ribosomal protein S29"/>
    <property type="match status" value="1"/>
</dbReference>
<evidence type="ECO:0000313" key="6">
    <source>
        <dbReference type="EMBL" id="TDA38401.1"/>
    </source>
</evidence>
<name>A0A520KET3_9CREN</name>
<keyword evidence="4" id="KW-0687">Ribonucleoprotein</keyword>
<dbReference type="EMBL" id="RXIH01000044">
    <property type="protein sequence ID" value="RZN55400.1"/>
    <property type="molecule type" value="Genomic_DNA"/>
</dbReference>
<reference evidence="6 8" key="1">
    <citation type="journal article" date="2019" name="Nat. Microbiol.">
        <title>Expanding anaerobic alkane metabolism in the domain of Archaea.</title>
        <authorList>
            <person name="Wang Y."/>
            <person name="Wegener G."/>
            <person name="Hou J."/>
            <person name="Wang F."/>
            <person name="Xiao X."/>
        </authorList>
    </citation>
    <scope>NUCLEOTIDE SEQUENCE [LARGE SCALE GENOMIC DNA]</scope>
    <source>
        <strain evidence="6">WYZ-LMO11</strain>
    </source>
</reference>
<keyword evidence="2" id="KW-0862">Zinc</keyword>
<evidence type="ECO:0000313" key="7">
    <source>
        <dbReference type="Proteomes" id="UP000316080"/>
    </source>
</evidence>
<proteinExistence type="predicted"/>
<comment type="cofactor">
    <cofactor evidence="1">
        <name>Zn(2+)</name>
        <dbReference type="ChEBI" id="CHEBI:29105"/>
    </cofactor>
</comment>